<dbReference type="RefSeq" id="WP_039279127.1">
    <property type="nucleotide sequence ID" value="NZ_JTDI01000001.1"/>
</dbReference>
<dbReference type="AlphaFoldDB" id="A0A0B1ZVW1"/>
<gene>
    <name evidence="4" type="ORF">LK12_02985</name>
</gene>
<dbReference type="SUPFAM" id="SSF102405">
    <property type="entry name" value="MCP/YpsA-like"/>
    <property type="match status" value="1"/>
</dbReference>
<sequence length="192" mass="21374">MRICVYLGSSPGRNPLYREAAEQFGTLLAKRGIGLVYGGGEVGLMGVIADAVCAAGGEVIGVIPEALRAREKDHHGITELHVVKTMHERKAMMAKLADGFVTLPGGIGTFEEMFEAWCWAQLGYHQKPVGLLNVGDFYDGLTQFIDKIVEEGFLQERHRAMLMIEREPEALLDRMMHYMAPETEHWLGEKDL</sequence>
<dbReference type="Pfam" id="PF03641">
    <property type="entry name" value="Lysine_decarbox"/>
    <property type="match status" value="1"/>
</dbReference>
<proteinExistence type="inferred from homology"/>
<organism evidence="4 5">
    <name type="scientific">Novosphingobium malaysiense</name>
    <dbReference type="NCBI Taxonomy" id="1348853"/>
    <lineage>
        <taxon>Bacteria</taxon>
        <taxon>Pseudomonadati</taxon>
        <taxon>Pseudomonadota</taxon>
        <taxon>Alphaproteobacteria</taxon>
        <taxon>Sphingomonadales</taxon>
        <taxon>Sphingomonadaceae</taxon>
        <taxon>Novosphingobium</taxon>
    </lineage>
</organism>
<dbReference type="EMBL" id="JTDI01000001">
    <property type="protein sequence ID" value="KHK93287.1"/>
    <property type="molecule type" value="Genomic_DNA"/>
</dbReference>
<dbReference type="GO" id="GO:0005829">
    <property type="term" value="C:cytosol"/>
    <property type="evidence" value="ECO:0007669"/>
    <property type="project" value="TreeGrafter"/>
</dbReference>
<dbReference type="InterPro" id="IPR005269">
    <property type="entry name" value="LOG"/>
</dbReference>
<dbReference type="Gene3D" id="3.40.50.450">
    <property type="match status" value="1"/>
</dbReference>
<evidence type="ECO:0000256" key="1">
    <source>
        <dbReference type="ARBA" id="ARBA00000274"/>
    </source>
</evidence>
<comment type="catalytic activity">
    <reaction evidence="1">
        <text>AMP + H2O = D-ribose 5-phosphate + adenine</text>
        <dbReference type="Rhea" id="RHEA:20129"/>
        <dbReference type="ChEBI" id="CHEBI:15377"/>
        <dbReference type="ChEBI" id="CHEBI:16708"/>
        <dbReference type="ChEBI" id="CHEBI:78346"/>
        <dbReference type="ChEBI" id="CHEBI:456215"/>
        <dbReference type="EC" id="3.2.2.4"/>
    </reaction>
</comment>
<dbReference type="InterPro" id="IPR031100">
    <property type="entry name" value="LOG_fam"/>
</dbReference>
<dbReference type="STRING" id="1348853.LK12_02985"/>
<dbReference type="PANTHER" id="PTHR31223:SF70">
    <property type="entry name" value="LOG FAMILY PROTEIN YJL055W"/>
    <property type="match status" value="1"/>
</dbReference>
<comment type="similarity">
    <text evidence="2 3">Belongs to the LOG family.</text>
</comment>
<dbReference type="GO" id="GO:0009691">
    <property type="term" value="P:cytokinin biosynthetic process"/>
    <property type="evidence" value="ECO:0007669"/>
    <property type="project" value="UniProtKB-UniRule"/>
</dbReference>
<keyword evidence="3" id="KW-0378">Hydrolase</keyword>
<accession>A0A0B1ZVW1</accession>
<evidence type="ECO:0000313" key="5">
    <source>
        <dbReference type="Proteomes" id="UP000031057"/>
    </source>
</evidence>
<name>A0A0B1ZVW1_9SPHN</name>
<dbReference type="EC" id="3.2.2.n1" evidence="3"/>
<evidence type="ECO:0000256" key="2">
    <source>
        <dbReference type="ARBA" id="ARBA00006763"/>
    </source>
</evidence>
<keyword evidence="5" id="KW-1185">Reference proteome</keyword>
<reference evidence="4 5" key="1">
    <citation type="submission" date="2014-10" db="EMBL/GenBank/DDBJ databases">
        <title>Genome sequence of Novosphingobium malaysiense MUSC 273(T).</title>
        <authorList>
            <person name="Lee L.-H."/>
        </authorList>
    </citation>
    <scope>NUCLEOTIDE SEQUENCE [LARGE SCALE GENOMIC DNA]</scope>
    <source>
        <strain evidence="4 5">MUSC 273</strain>
    </source>
</reference>
<evidence type="ECO:0000256" key="3">
    <source>
        <dbReference type="RuleBase" id="RU363015"/>
    </source>
</evidence>
<dbReference type="NCBIfam" id="TIGR00730">
    <property type="entry name" value="Rossman fold protein, TIGR00730 family"/>
    <property type="match status" value="1"/>
</dbReference>
<comment type="caution">
    <text evidence="4">The sequence shown here is derived from an EMBL/GenBank/DDBJ whole genome shotgun (WGS) entry which is preliminary data.</text>
</comment>
<dbReference type="PANTHER" id="PTHR31223">
    <property type="entry name" value="LOG FAMILY PROTEIN YJL055W"/>
    <property type="match status" value="1"/>
</dbReference>
<dbReference type="Proteomes" id="UP000031057">
    <property type="component" value="Unassembled WGS sequence"/>
</dbReference>
<dbReference type="OrthoDB" id="9801098at2"/>
<evidence type="ECO:0000313" key="4">
    <source>
        <dbReference type="EMBL" id="KHK93287.1"/>
    </source>
</evidence>
<dbReference type="GO" id="GO:0008714">
    <property type="term" value="F:AMP nucleosidase activity"/>
    <property type="evidence" value="ECO:0007669"/>
    <property type="project" value="UniProtKB-EC"/>
</dbReference>
<protein>
    <recommendedName>
        <fullName evidence="3">Cytokinin riboside 5'-monophosphate phosphoribohydrolase</fullName>
        <ecNumber evidence="3">3.2.2.n1</ecNumber>
    </recommendedName>
</protein>
<keyword evidence="3" id="KW-0203">Cytokinin biosynthesis</keyword>